<evidence type="ECO:0008006" key="6">
    <source>
        <dbReference type="Google" id="ProtNLM"/>
    </source>
</evidence>
<evidence type="ECO:0000256" key="1">
    <source>
        <dbReference type="ARBA" id="ARBA00038473"/>
    </source>
</evidence>
<proteinExistence type="inferred from homology"/>
<dbReference type="InterPro" id="IPR051478">
    <property type="entry name" value="Beta-lactamase-like_AB/R"/>
</dbReference>
<evidence type="ECO:0000313" key="4">
    <source>
        <dbReference type="EMBL" id="GGC51843.1"/>
    </source>
</evidence>
<evidence type="ECO:0000259" key="3">
    <source>
        <dbReference type="Pfam" id="PF13026"/>
    </source>
</evidence>
<accession>A0ABQ1N623</accession>
<dbReference type="EMBL" id="BMFD01000017">
    <property type="protein sequence ID" value="GGC51843.1"/>
    <property type="molecule type" value="Genomic_DNA"/>
</dbReference>
<dbReference type="InterPro" id="IPR001466">
    <property type="entry name" value="Beta-lactam-related"/>
</dbReference>
<name>A0ABQ1N623_9BACT</name>
<comment type="caution">
    <text evidence="4">The sequence shown here is derived from an EMBL/GenBank/DDBJ whole genome shotgun (WGS) entry which is preliminary data.</text>
</comment>
<dbReference type="Pfam" id="PF00144">
    <property type="entry name" value="Beta-lactamase"/>
    <property type="match status" value="1"/>
</dbReference>
<gene>
    <name evidence="4" type="ORF">GCM10010993_32940</name>
</gene>
<feature type="domain" description="Beta-lactamase-related" evidence="2">
    <location>
        <begin position="170"/>
        <end position="459"/>
    </location>
</feature>
<sequence length="477" mass="54210">MYKFKCIIKTKPRMKRILLFLFIICVTNSLFGQTENYKKVIDSFQSNYNTGIYDEIFNSFSPEMQEVLPLENNRQFLKGLKTQVGKIVKKEFVNNEDGTGAIYKTQFELAVLGIYITLDDKNKIAGLLIKPYEEPETTESANINALDNYPNEIAEIIFSKTNNLPNNTQLSIAVIQNGKVDYYGVIRIDETIKSIENQNGIFEIGSITKVFTSTVLASLVKDEKIKLTDEINTFYPSDFKDNIKITFESLANHTSGVARLPENLDLSNTSNPYKNYGDKEIEEYLKSLLRRNSEPSESYAYSNLGTGLLGHTLGISQKTTFQDLLRKKVFEKYDMNNSFTTSKNLENRLIKGMDKKGNIVTNWDFDMLFGCGGILSTTQDLTKFVFAQFDDTNKELELTRRPTFEIDKDFKIGLGWHILKSKSGNDLFWHNGGTGGYSSSLTMDVENKKAVIILSNVAQINKNIDDLGIELINRIEK</sequence>
<reference evidence="5" key="1">
    <citation type="journal article" date="2019" name="Int. J. Syst. Evol. Microbiol.">
        <title>The Global Catalogue of Microorganisms (GCM) 10K type strain sequencing project: providing services to taxonomists for standard genome sequencing and annotation.</title>
        <authorList>
            <consortium name="The Broad Institute Genomics Platform"/>
            <consortium name="The Broad Institute Genome Sequencing Center for Infectious Disease"/>
            <person name="Wu L."/>
            <person name="Ma J."/>
        </authorList>
    </citation>
    <scope>NUCLEOTIDE SEQUENCE [LARGE SCALE GENOMIC DNA]</scope>
    <source>
        <strain evidence="5">CGMCC 1.12479</strain>
    </source>
</reference>
<feature type="domain" description="DUF3887" evidence="3">
    <location>
        <begin position="43"/>
        <end position="127"/>
    </location>
</feature>
<evidence type="ECO:0000313" key="5">
    <source>
        <dbReference type="Proteomes" id="UP000635885"/>
    </source>
</evidence>
<dbReference type="PANTHER" id="PTHR22935">
    <property type="entry name" value="PENICILLIN-BINDING PROTEIN"/>
    <property type="match status" value="1"/>
</dbReference>
<dbReference type="InterPro" id="IPR024981">
    <property type="entry name" value="DUF3887"/>
</dbReference>
<evidence type="ECO:0000259" key="2">
    <source>
        <dbReference type="Pfam" id="PF00144"/>
    </source>
</evidence>
<dbReference type="Proteomes" id="UP000635885">
    <property type="component" value="Unassembled WGS sequence"/>
</dbReference>
<dbReference type="Pfam" id="PF13026">
    <property type="entry name" value="DUF3887"/>
    <property type="match status" value="1"/>
</dbReference>
<dbReference type="Gene3D" id="3.40.710.10">
    <property type="entry name" value="DD-peptidase/beta-lactamase superfamily"/>
    <property type="match status" value="1"/>
</dbReference>
<dbReference type="Gene3D" id="3.10.450.590">
    <property type="match status" value="1"/>
</dbReference>
<dbReference type="PANTHER" id="PTHR22935:SF95">
    <property type="entry name" value="BETA-LACTAMASE-LIKE 1-RELATED"/>
    <property type="match status" value="1"/>
</dbReference>
<comment type="similarity">
    <text evidence="1">Belongs to the beta-lactamase family.</text>
</comment>
<dbReference type="InterPro" id="IPR012338">
    <property type="entry name" value="Beta-lactam/transpept-like"/>
</dbReference>
<keyword evidence="5" id="KW-1185">Reference proteome</keyword>
<dbReference type="SUPFAM" id="SSF56601">
    <property type="entry name" value="beta-lactamase/transpeptidase-like"/>
    <property type="match status" value="1"/>
</dbReference>
<organism evidence="4 5">
    <name type="scientific">Belliella aquatica</name>
    <dbReference type="NCBI Taxonomy" id="1323734"/>
    <lineage>
        <taxon>Bacteria</taxon>
        <taxon>Pseudomonadati</taxon>
        <taxon>Bacteroidota</taxon>
        <taxon>Cytophagia</taxon>
        <taxon>Cytophagales</taxon>
        <taxon>Cyclobacteriaceae</taxon>
        <taxon>Belliella</taxon>
    </lineage>
</organism>
<protein>
    <recommendedName>
        <fullName evidence="6">Penicillin-binding protein, beta-lactamase class C</fullName>
    </recommendedName>
</protein>